<reference evidence="3" key="1">
    <citation type="journal article" date="2020" name="Microorganisms">
        <title>Complete Genome of a Member of a New Bacterial Lineage in the Microgenomates Group Reveals an Unusual Nucleotide Composition Disparity Between Two Strands of DNA and Limited Metabolic Potential.</title>
        <authorList>
            <person name="Kadnikov V.V."/>
            <person name="Mardanov A.V."/>
            <person name="Beletsky A.V."/>
            <person name="Karnachuk O.V."/>
            <person name="Ravin N.V."/>
        </authorList>
    </citation>
    <scope>NUCLEOTIDE SEQUENCE [LARGE SCALE GENOMIC DNA]</scope>
</reference>
<comment type="similarity">
    <text evidence="1">Belongs to the UPF0235 family.</text>
</comment>
<dbReference type="InterPro" id="IPR003746">
    <property type="entry name" value="DUF167"/>
</dbReference>
<dbReference type="SMART" id="SM01152">
    <property type="entry name" value="DUF167"/>
    <property type="match status" value="1"/>
</dbReference>
<proteinExistence type="inferred from homology"/>
<gene>
    <name evidence="2" type="ORF">MICH65_0157</name>
</gene>
<sequence length="73" mass="8260">MRLEILVHVNSRRARVEKDLLGVVHVHVNKPALEGRANKAVVEMLAEYFEVGKSQVDIVAGHKSKRKVVEVIY</sequence>
<keyword evidence="3" id="KW-1185">Reference proteome</keyword>
<evidence type="ECO:0000256" key="1">
    <source>
        <dbReference type="ARBA" id="ARBA00010364"/>
    </source>
</evidence>
<evidence type="ECO:0000313" key="3">
    <source>
        <dbReference type="Proteomes" id="UP000463983"/>
    </source>
</evidence>
<evidence type="ECO:0000313" key="2">
    <source>
        <dbReference type="EMBL" id="QHO63138.1"/>
    </source>
</evidence>
<dbReference type="InterPro" id="IPR036591">
    <property type="entry name" value="YggU-like_sf"/>
</dbReference>
<organism evidence="2 3">
    <name type="scientific">Candidatus Chazhemtobacterium aquaticus</name>
    <dbReference type="NCBI Taxonomy" id="2715735"/>
    <lineage>
        <taxon>Bacteria</taxon>
        <taxon>Candidatus Chazhemtobacteraceae</taxon>
        <taxon>Candidatus Chazhemtobacterium</taxon>
    </lineage>
</organism>
<dbReference type="KEGG" id="caqa:MICH65_0157"/>
<dbReference type="PANTHER" id="PTHR13420">
    <property type="entry name" value="UPF0235 PROTEIN C15ORF40"/>
    <property type="match status" value="1"/>
</dbReference>
<dbReference type="EMBL" id="CP047901">
    <property type="protein sequence ID" value="QHO63138.1"/>
    <property type="molecule type" value="Genomic_DNA"/>
</dbReference>
<name>A0A857NFU4_9BACT</name>
<dbReference type="Gene3D" id="3.30.1200.10">
    <property type="entry name" value="YggU-like"/>
    <property type="match status" value="1"/>
</dbReference>
<dbReference type="RefSeq" id="WP_161931536.1">
    <property type="nucleotide sequence ID" value="NZ_CP047901.1"/>
</dbReference>
<accession>A0A857NFU4</accession>
<dbReference type="Pfam" id="PF02594">
    <property type="entry name" value="DUF167"/>
    <property type="match status" value="1"/>
</dbReference>
<protein>
    <submittedName>
        <fullName evidence="2">Uncharacterized protein</fullName>
    </submittedName>
</protein>
<dbReference type="GO" id="GO:0005737">
    <property type="term" value="C:cytoplasm"/>
    <property type="evidence" value="ECO:0007669"/>
    <property type="project" value="TreeGrafter"/>
</dbReference>
<dbReference type="SUPFAM" id="SSF69786">
    <property type="entry name" value="YggU-like"/>
    <property type="match status" value="1"/>
</dbReference>
<dbReference type="NCBIfam" id="TIGR00251">
    <property type="entry name" value="DUF167 family protein"/>
    <property type="match status" value="1"/>
</dbReference>
<dbReference type="PANTHER" id="PTHR13420:SF7">
    <property type="entry name" value="UPF0235 PROTEIN C15ORF40"/>
    <property type="match status" value="1"/>
</dbReference>
<dbReference type="Proteomes" id="UP000463983">
    <property type="component" value="Chromosome"/>
</dbReference>
<dbReference type="AlphaFoldDB" id="A0A857NFU4"/>